<accession>A0A2U2RM94</accession>
<feature type="transmembrane region" description="Helical" evidence="1">
    <location>
        <begin position="159"/>
        <end position="178"/>
    </location>
</feature>
<keyword evidence="2" id="KW-0830">Ubiquinone</keyword>
<dbReference type="Proteomes" id="UP000245590">
    <property type="component" value="Unassembled WGS sequence"/>
</dbReference>
<keyword evidence="1" id="KW-0472">Membrane</keyword>
<dbReference type="GO" id="GO:0008168">
    <property type="term" value="F:methyltransferase activity"/>
    <property type="evidence" value="ECO:0007669"/>
    <property type="project" value="UniProtKB-KW"/>
</dbReference>
<dbReference type="Gene3D" id="3.40.50.150">
    <property type="entry name" value="Vaccinia Virus protein VP39"/>
    <property type="match status" value="1"/>
</dbReference>
<dbReference type="OrthoDB" id="7032234at2"/>
<dbReference type="CDD" id="cd02440">
    <property type="entry name" value="AdoMet_MTases"/>
    <property type="match status" value="1"/>
</dbReference>
<dbReference type="PANTHER" id="PTHR43861">
    <property type="entry name" value="TRANS-ACONITATE 2-METHYLTRANSFERASE-RELATED"/>
    <property type="match status" value="1"/>
</dbReference>
<name>A0A2U2RM94_9MICO</name>
<keyword evidence="3" id="KW-1185">Reference proteome</keyword>
<comment type="caution">
    <text evidence="2">The sequence shown here is derived from an EMBL/GenBank/DDBJ whole genome shotgun (WGS) entry which is preliminary data.</text>
</comment>
<protein>
    <submittedName>
        <fullName evidence="2">Ubiquinone biosynthesis methyltransferase UbiE</fullName>
    </submittedName>
</protein>
<dbReference type="AlphaFoldDB" id="A0A2U2RM94"/>
<evidence type="ECO:0000256" key="1">
    <source>
        <dbReference type="SAM" id="Phobius"/>
    </source>
</evidence>
<reference evidence="2 3" key="1">
    <citation type="submission" date="2018-05" db="EMBL/GenBank/DDBJ databases">
        <title>Brachybacterium sp. M1HQ-2T, whole genome shotgun sequence.</title>
        <authorList>
            <person name="Tuo L."/>
        </authorList>
    </citation>
    <scope>NUCLEOTIDE SEQUENCE [LARGE SCALE GENOMIC DNA]</scope>
    <source>
        <strain evidence="2 3">M1HQ-2</strain>
    </source>
</reference>
<dbReference type="Pfam" id="PF01209">
    <property type="entry name" value="Ubie_methyltran"/>
    <property type="match status" value="1"/>
</dbReference>
<dbReference type="SUPFAM" id="SSF53335">
    <property type="entry name" value="S-adenosyl-L-methionine-dependent methyltransferases"/>
    <property type="match status" value="1"/>
</dbReference>
<keyword evidence="1" id="KW-0812">Transmembrane</keyword>
<gene>
    <name evidence="2" type="ORF">DEO23_04940</name>
</gene>
<organism evidence="2 3">
    <name type="scientific">Brachybacterium endophyticum</name>
    <dbReference type="NCBI Taxonomy" id="2182385"/>
    <lineage>
        <taxon>Bacteria</taxon>
        <taxon>Bacillati</taxon>
        <taxon>Actinomycetota</taxon>
        <taxon>Actinomycetes</taxon>
        <taxon>Micrococcales</taxon>
        <taxon>Dermabacteraceae</taxon>
        <taxon>Brachybacterium</taxon>
    </lineage>
</organism>
<keyword evidence="1" id="KW-1133">Transmembrane helix</keyword>
<dbReference type="EMBL" id="QFKX01000002">
    <property type="protein sequence ID" value="PWH06988.1"/>
    <property type="molecule type" value="Genomic_DNA"/>
</dbReference>
<keyword evidence="2" id="KW-0489">Methyltransferase</keyword>
<proteinExistence type="predicted"/>
<dbReference type="GO" id="GO:0032259">
    <property type="term" value="P:methylation"/>
    <property type="evidence" value="ECO:0007669"/>
    <property type="project" value="UniProtKB-KW"/>
</dbReference>
<dbReference type="InterPro" id="IPR029063">
    <property type="entry name" value="SAM-dependent_MTases_sf"/>
</dbReference>
<sequence length="232" mass="25345">MSDLFTAGAHRYDLLVGANPGYHRHLDTAAGRLARDARPQRVLDLGCGTGASTAAILRAAPWASVRGVDASAGMVERARAKQWPPGQVEFAQGMAGDAEVMAGEEGERPYDACLAAYLLRNVPPHDRTAVLRSVGEQLREGGALAIQDYSVAGSRRAALVWHLVCWLVVIPLSALTLGDTRLYRYLWRSVREMEDVGSWRARLREAGFEPVAVHPGSGWQRDLLHTVIAVRR</sequence>
<keyword evidence="2" id="KW-0808">Transferase</keyword>
<evidence type="ECO:0000313" key="3">
    <source>
        <dbReference type="Proteomes" id="UP000245590"/>
    </source>
</evidence>
<evidence type="ECO:0000313" key="2">
    <source>
        <dbReference type="EMBL" id="PWH06988.1"/>
    </source>
</evidence>